<keyword evidence="3" id="KW-0862">Zinc</keyword>
<dbReference type="OrthoDB" id="2212170at2759"/>
<dbReference type="GO" id="GO:0046872">
    <property type="term" value="F:metal ion binding"/>
    <property type="evidence" value="ECO:0007669"/>
    <property type="project" value="UniProtKB-KW"/>
</dbReference>
<dbReference type="PANTHER" id="PTHR33337:SF40">
    <property type="entry name" value="CENP-V_GFA DOMAIN-CONTAINING PROTEIN-RELATED"/>
    <property type="match status" value="1"/>
</dbReference>
<dbReference type="GO" id="GO:0016846">
    <property type="term" value="F:carbon-sulfur lyase activity"/>
    <property type="evidence" value="ECO:0007669"/>
    <property type="project" value="InterPro"/>
</dbReference>
<evidence type="ECO:0000259" key="5">
    <source>
        <dbReference type="PROSITE" id="PS51891"/>
    </source>
</evidence>
<keyword evidence="4" id="KW-0456">Lyase</keyword>
<dbReference type="EMBL" id="NAJP01000015">
    <property type="protein sequence ID" value="TKA44343.1"/>
    <property type="molecule type" value="Genomic_DNA"/>
</dbReference>
<dbReference type="SUPFAM" id="SSF51316">
    <property type="entry name" value="Mss4-like"/>
    <property type="match status" value="1"/>
</dbReference>
<accession>A0A4U0V701</accession>
<evidence type="ECO:0000256" key="1">
    <source>
        <dbReference type="ARBA" id="ARBA00005495"/>
    </source>
</evidence>
<dbReference type="InterPro" id="IPR011057">
    <property type="entry name" value="Mss4-like_sf"/>
</dbReference>
<comment type="caution">
    <text evidence="6">The sequence shown here is derived from an EMBL/GenBank/DDBJ whole genome shotgun (WGS) entry which is preliminary data.</text>
</comment>
<dbReference type="Gene3D" id="3.90.1590.10">
    <property type="entry name" value="glutathione-dependent formaldehyde- activating enzyme (gfa)"/>
    <property type="match status" value="1"/>
</dbReference>
<proteinExistence type="inferred from homology"/>
<dbReference type="STRING" id="329885.A0A4U0V701"/>
<evidence type="ECO:0000256" key="2">
    <source>
        <dbReference type="ARBA" id="ARBA00022723"/>
    </source>
</evidence>
<organism evidence="6 7">
    <name type="scientific">Friedmanniomyces endolithicus</name>
    <dbReference type="NCBI Taxonomy" id="329885"/>
    <lineage>
        <taxon>Eukaryota</taxon>
        <taxon>Fungi</taxon>
        <taxon>Dikarya</taxon>
        <taxon>Ascomycota</taxon>
        <taxon>Pezizomycotina</taxon>
        <taxon>Dothideomycetes</taxon>
        <taxon>Dothideomycetidae</taxon>
        <taxon>Mycosphaerellales</taxon>
        <taxon>Teratosphaeriaceae</taxon>
        <taxon>Friedmanniomyces</taxon>
    </lineage>
</organism>
<dbReference type="Pfam" id="PF04828">
    <property type="entry name" value="GFA"/>
    <property type="match status" value="1"/>
</dbReference>
<reference evidence="6 7" key="1">
    <citation type="submission" date="2017-03" db="EMBL/GenBank/DDBJ databases">
        <title>Genomes of endolithic fungi from Antarctica.</title>
        <authorList>
            <person name="Coleine C."/>
            <person name="Masonjones S."/>
            <person name="Stajich J.E."/>
        </authorList>
    </citation>
    <scope>NUCLEOTIDE SEQUENCE [LARGE SCALE GENOMIC DNA]</scope>
    <source>
        <strain evidence="6 7">CCFEE 5311</strain>
    </source>
</reference>
<protein>
    <recommendedName>
        <fullName evidence="5">CENP-V/GFA domain-containing protein</fullName>
    </recommendedName>
</protein>
<dbReference type="AlphaFoldDB" id="A0A4U0V701"/>
<comment type="similarity">
    <text evidence="1">Belongs to the Gfa family.</text>
</comment>
<gene>
    <name evidence="6" type="ORF">B0A54_05087</name>
</gene>
<dbReference type="InterPro" id="IPR006913">
    <property type="entry name" value="CENP-V/GFA"/>
</dbReference>
<evidence type="ECO:0000313" key="6">
    <source>
        <dbReference type="EMBL" id="TKA44343.1"/>
    </source>
</evidence>
<evidence type="ECO:0000256" key="4">
    <source>
        <dbReference type="ARBA" id="ARBA00023239"/>
    </source>
</evidence>
<dbReference type="Proteomes" id="UP000310066">
    <property type="component" value="Unassembled WGS sequence"/>
</dbReference>
<dbReference type="PANTHER" id="PTHR33337">
    <property type="entry name" value="GFA DOMAIN-CONTAINING PROTEIN"/>
    <property type="match status" value="1"/>
</dbReference>
<name>A0A4U0V701_9PEZI</name>
<sequence>MSKPSESRTGACLCGKIKYLLQGKAATPIHNTVCHCLSCQRITGSALLVASIVHKEGFSITQGEDALKSHADNKTDSGQPLTRKFCGECGSRLFAFTPLNENVVMIAAGTLDDFEDWKPSKEQYCVHRLGFVDKMKGVKSRDRHVTNMRSKAEGVR</sequence>
<dbReference type="PROSITE" id="PS51891">
    <property type="entry name" value="CENP_V_GFA"/>
    <property type="match status" value="1"/>
</dbReference>
<keyword evidence="2" id="KW-0479">Metal-binding</keyword>
<evidence type="ECO:0000256" key="3">
    <source>
        <dbReference type="ARBA" id="ARBA00022833"/>
    </source>
</evidence>
<feature type="domain" description="CENP-V/GFA" evidence="5">
    <location>
        <begin position="8"/>
        <end position="118"/>
    </location>
</feature>
<evidence type="ECO:0000313" key="7">
    <source>
        <dbReference type="Proteomes" id="UP000310066"/>
    </source>
</evidence>